<evidence type="ECO:0000313" key="3">
    <source>
        <dbReference type="EMBL" id="RIV32696.1"/>
    </source>
</evidence>
<gene>
    <name evidence="3" type="ORF">D2L64_24335</name>
</gene>
<evidence type="ECO:0008006" key="5">
    <source>
        <dbReference type="Google" id="ProtNLM"/>
    </source>
</evidence>
<feature type="chain" id="PRO_5019210165" description="Alpha/beta hydrolase" evidence="2">
    <location>
        <begin position="32"/>
        <end position="542"/>
    </location>
</feature>
<proteinExistence type="predicted"/>
<dbReference type="Proteomes" id="UP000283832">
    <property type="component" value="Unassembled WGS sequence"/>
</dbReference>
<feature type="signal peptide" evidence="2">
    <location>
        <begin position="1"/>
        <end position="31"/>
    </location>
</feature>
<name>A0A418MNP8_9ACTN</name>
<dbReference type="AlphaFoldDB" id="A0A418MNP8"/>
<keyword evidence="4" id="KW-1185">Reference proteome</keyword>
<dbReference type="InterPro" id="IPR029058">
    <property type="entry name" value="AB_hydrolase_fold"/>
</dbReference>
<dbReference type="RefSeq" id="WP_119579535.1">
    <property type="nucleotide sequence ID" value="NZ_QXEC01000034.1"/>
</dbReference>
<feature type="region of interest" description="Disordered" evidence="1">
    <location>
        <begin position="29"/>
        <end position="56"/>
    </location>
</feature>
<dbReference type="SUPFAM" id="SSF53474">
    <property type="entry name" value="alpha/beta-Hydrolases"/>
    <property type="match status" value="1"/>
</dbReference>
<comment type="caution">
    <text evidence="3">The sequence shown here is derived from an EMBL/GenBank/DDBJ whole genome shotgun (WGS) entry which is preliminary data.</text>
</comment>
<protein>
    <recommendedName>
        <fullName evidence="5">Alpha/beta hydrolase</fullName>
    </recommendedName>
</protein>
<organism evidence="3 4">
    <name type="scientific">Micromonospora radicis</name>
    <dbReference type="NCBI Taxonomy" id="1894971"/>
    <lineage>
        <taxon>Bacteria</taxon>
        <taxon>Bacillati</taxon>
        <taxon>Actinomycetota</taxon>
        <taxon>Actinomycetes</taxon>
        <taxon>Micromonosporales</taxon>
        <taxon>Micromonosporaceae</taxon>
        <taxon>Micromonospora</taxon>
    </lineage>
</organism>
<sequence>MLQISRRKAWWTPLAAGLTAAAVLTTGGAAAAPKPKPTPPLALPSEAQQVPPTDCTAPVGIDANATLPGYLVPDDILGVTCVPFTQVPLEPAGYQGDYRVDAFSDQVLRDMLANCEAAPPCAAITNAQNYNPPQFRLTGSLVPQGKIDPHAPNVDLRDIRRPAFFGQAPYHEGIAAADKNSYTFEFAVPAEPYERLKRGITAPVKLRGWYLRGAGVQQPNGRRVQSLAIFVGGRSVETTTVQDPRDPLYVRSESTGRFENVTYPSRGTEQWAGRHWRQYLYKLNQAGFDVLTFDKRGHGISGGISGDNILQQGLDMLRAVDALDTGDGVRIVGANGKQLTGKAAVRALVPNNMKKLPIILGGPSQGSAATQWAMNANFNKWCELDTPGRACHKPWGHNVKGAVLMAGFPVVNPGLAEAARRKVNHTVGLGGTSEPLAGIGSWPAVFFGKGLFDGIQGPFPTFNAYLRVKGDKELLFVRGPHSEVAFGPGNVALMQERVAQFAVRAVLGQKTDQPRYATLKEAVAASPQIWEPSTQPTFETKP</sequence>
<evidence type="ECO:0000256" key="1">
    <source>
        <dbReference type="SAM" id="MobiDB-lite"/>
    </source>
</evidence>
<dbReference type="OrthoDB" id="9806902at2"/>
<evidence type="ECO:0000256" key="2">
    <source>
        <dbReference type="SAM" id="SignalP"/>
    </source>
</evidence>
<keyword evidence="2" id="KW-0732">Signal</keyword>
<dbReference type="EMBL" id="QXEC01000034">
    <property type="protein sequence ID" value="RIV32696.1"/>
    <property type="molecule type" value="Genomic_DNA"/>
</dbReference>
<reference evidence="3 4" key="1">
    <citation type="submission" date="2018-08" db="EMBL/GenBank/DDBJ databases">
        <title>Jishengella sp. nov., isolated from a root of Azadirachta indica A. Juss. var. siamensis Valenton.</title>
        <authorList>
            <person name="Kuncharoen N."/>
            <person name="Tanasupawat S."/>
            <person name="Kudo T."/>
            <person name="Ohkuma M."/>
        </authorList>
    </citation>
    <scope>NUCLEOTIDE SEQUENCE [LARGE SCALE GENOMIC DNA]</scope>
    <source>
        <strain evidence="3 4">AZ1-13</strain>
    </source>
</reference>
<evidence type="ECO:0000313" key="4">
    <source>
        <dbReference type="Proteomes" id="UP000283832"/>
    </source>
</evidence>
<accession>A0A418MNP8</accession>
<dbReference type="Gene3D" id="3.40.50.1820">
    <property type="entry name" value="alpha/beta hydrolase"/>
    <property type="match status" value="1"/>
</dbReference>